<reference evidence="8 9" key="1">
    <citation type="journal article" date="2018" name="Nat. Ecol. Evol.">
        <title>Genomic signatures of mitonuclear coevolution across populations of Tigriopus californicus.</title>
        <authorList>
            <person name="Barreto F.S."/>
            <person name="Watson E.T."/>
            <person name="Lima T.G."/>
            <person name="Willett C.S."/>
            <person name="Edmands S."/>
            <person name="Li W."/>
            <person name="Burton R.S."/>
        </authorList>
    </citation>
    <scope>NUCLEOTIDE SEQUENCE [LARGE SCALE GENOMIC DNA]</scope>
    <source>
        <strain evidence="8 9">San Diego</strain>
    </source>
</reference>
<sequence length="208" mass="24362">MRIDKCFFCGSPMYPGHGTHFVRNDCKIFKFCRSKCHKNFKKKKNPRKAKWTKAFRKSAGKELAVDPSFEFEKRRNEPVKYDRALWTETITAVKRIEEIKNKRQAKHILDRLKKSKEIQKAQDIREVQRDLALIRSPAAGLKRPARDMDVEEEEEEDKKPIVGVAAMEDDLDTSITISATKKVKKLAPKRQRAKIEEIRDSDQEMEEN</sequence>
<protein>
    <recommendedName>
        <fullName evidence="3">Probable ribosome biogenesis protein RLP24</fullName>
    </recommendedName>
</protein>
<comment type="similarity">
    <text evidence="1">Belongs to the eukaryotic ribosomal protein eL24 family.</text>
</comment>
<gene>
    <name evidence="8" type="ORF">TCAL_02943</name>
</gene>
<evidence type="ECO:0000313" key="9">
    <source>
        <dbReference type="Proteomes" id="UP000318571"/>
    </source>
</evidence>
<dbReference type="GO" id="GO:0003735">
    <property type="term" value="F:structural constituent of ribosome"/>
    <property type="evidence" value="ECO:0007669"/>
    <property type="project" value="InterPro"/>
</dbReference>
<evidence type="ECO:0000256" key="2">
    <source>
        <dbReference type="ARBA" id="ARBA00022517"/>
    </source>
</evidence>
<feature type="domain" description="TRASH" evidence="7">
    <location>
        <begin position="6"/>
        <end position="44"/>
    </location>
</feature>
<dbReference type="STRING" id="6832.A0A553NQI7"/>
<comment type="subunit">
    <text evidence="5">Associated with nucleolar and cytoplasmic pre-60S particles. At the end of biogenesis it dissociates from cytoplasmic pre-60S particles and is likely to be exchanged for its ribosomal homologue, RPL24.</text>
</comment>
<evidence type="ECO:0000313" key="8">
    <source>
        <dbReference type="EMBL" id="TRY67680.1"/>
    </source>
</evidence>
<evidence type="ECO:0000256" key="3">
    <source>
        <dbReference type="ARBA" id="ARBA00039784"/>
    </source>
</evidence>
<dbReference type="InterPro" id="IPR038630">
    <property type="entry name" value="L24e/L24_sf"/>
</dbReference>
<dbReference type="Proteomes" id="UP000318571">
    <property type="component" value="Chromosome 4"/>
</dbReference>
<dbReference type="SMART" id="SM00746">
    <property type="entry name" value="TRASH"/>
    <property type="match status" value="1"/>
</dbReference>
<evidence type="ECO:0000256" key="6">
    <source>
        <dbReference type="SAM" id="MobiDB-lite"/>
    </source>
</evidence>
<dbReference type="AlphaFoldDB" id="A0A553NQI7"/>
<evidence type="ECO:0000256" key="4">
    <source>
        <dbReference type="ARBA" id="ARBA00059003"/>
    </source>
</evidence>
<dbReference type="SUPFAM" id="SSF57716">
    <property type="entry name" value="Glucocorticoid receptor-like (DNA-binding domain)"/>
    <property type="match status" value="1"/>
</dbReference>
<dbReference type="FunFam" id="2.30.170.20:FF:000001">
    <property type="entry name" value="probable ribosome biogenesis protein RLP24"/>
    <property type="match status" value="1"/>
</dbReference>
<evidence type="ECO:0000256" key="1">
    <source>
        <dbReference type="ARBA" id="ARBA00005647"/>
    </source>
</evidence>
<dbReference type="PANTHER" id="PTHR10792">
    <property type="entry name" value="60S RIBOSOMAL PROTEIN L24"/>
    <property type="match status" value="1"/>
</dbReference>
<evidence type="ECO:0000256" key="5">
    <source>
        <dbReference type="ARBA" id="ARBA00064137"/>
    </source>
</evidence>
<dbReference type="OrthoDB" id="10262490at2759"/>
<organism evidence="8 9">
    <name type="scientific">Tigriopus californicus</name>
    <name type="common">Marine copepod</name>
    <dbReference type="NCBI Taxonomy" id="6832"/>
    <lineage>
        <taxon>Eukaryota</taxon>
        <taxon>Metazoa</taxon>
        <taxon>Ecdysozoa</taxon>
        <taxon>Arthropoda</taxon>
        <taxon>Crustacea</taxon>
        <taxon>Multicrustacea</taxon>
        <taxon>Hexanauplia</taxon>
        <taxon>Copepoda</taxon>
        <taxon>Harpacticoida</taxon>
        <taxon>Harpacticidae</taxon>
        <taxon>Tigriopus</taxon>
    </lineage>
</organism>
<name>A0A553NQI7_TIGCA</name>
<dbReference type="EMBL" id="VCGU01000011">
    <property type="protein sequence ID" value="TRY67680.1"/>
    <property type="molecule type" value="Genomic_DNA"/>
</dbReference>
<keyword evidence="2" id="KW-0690">Ribosome biogenesis</keyword>
<dbReference type="Pfam" id="PF01246">
    <property type="entry name" value="Ribosomal_L24e"/>
    <property type="match status" value="1"/>
</dbReference>
<comment type="caution">
    <text evidence="8">The sequence shown here is derived from an EMBL/GenBank/DDBJ whole genome shotgun (WGS) entry which is preliminary data.</text>
</comment>
<dbReference type="GO" id="GO:0042273">
    <property type="term" value="P:ribosomal large subunit biogenesis"/>
    <property type="evidence" value="ECO:0007669"/>
    <property type="project" value="TreeGrafter"/>
</dbReference>
<proteinExistence type="inferred from homology"/>
<comment type="function">
    <text evidence="4">Involved in the biogenesis of the 60S ribosomal subunit. Ensures the docking of NOG1 to pre-60S particles.</text>
</comment>
<keyword evidence="9" id="KW-1185">Reference proteome</keyword>
<feature type="compositionally biased region" description="Basic and acidic residues" evidence="6">
    <location>
        <begin position="193"/>
        <end position="202"/>
    </location>
</feature>
<dbReference type="InterPro" id="IPR011017">
    <property type="entry name" value="TRASH_dom"/>
</dbReference>
<dbReference type="Gene3D" id="2.30.170.20">
    <property type="entry name" value="Ribosomal protein L24e"/>
    <property type="match status" value="1"/>
</dbReference>
<dbReference type="PANTHER" id="PTHR10792:SF8">
    <property type="entry name" value="RIBOSOME BIOGENESIS PROTEIN RLP24-RELATED"/>
    <property type="match status" value="1"/>
</dbReference>
<dbReference type="GO" id="GO:0005730">
    <property type="term" value="C:nucleolus"/>
    <property type="evidence" value="ECO:0007669"/>
    <property type="project" value="TreeGrafter"/>
</dbReference>
<feature type="region of interest" description="Disordered" evidence="6">
    <location>
        <begin position="186"/>
        <end position="208"/>
    </location>
</feature>
<dbReference type="OMA" id="TCYFCSG"/>
<dbReference type="InterPro" id="IPR000988">
    <property type="entry name" value="Ribosomal_eL24-rel_N"/>
</dbReference>
<dbReference type="InterPro" id="IPR056366">
    <property type="entry name" value="Ribosomal_eL24"/>
</dbReference>
<accession>A0A553NQI7</accession>
<feature type="region of interest" description="Disordered" evidence="6">
    <location>
        <begin position="140"/>
        <end position="160"/>
    </location>
</feature>
<evidence type="ECO:0000259" key="7">
    <source>
        <dbReference type="SMART" id="SM00746"/>
    </source>
</evidence>